<dbReference type="PRINTS" id="PR00081">
    <property type="entry name" value="GDHRDH"/>
</dbReference>
<reference evidence="2 3" key="1">
    <citation type="journal article" date="2016" name="J. Microbiol.">
        <title>Dankookia rubra gen. nov., sp. nov., an alphaproteobacterium isolated from sediment of a shallow stream.</title>
        <authorList>
            <person name="Kim W.H."/>
            <person name="Kim D.H."/>
            <person name="Kang K."/>
            <person name="Ahn T.Y."/>
        </authorList>
    </citation>
    <scope>NUCLEOTIDE SEQUENCE [LARGE SCALE GENOMIC DNA]</scope>
    <source>
        <strain evidence="2 3">JCM30602</strain>
    </source>
</reference>
<dbReference type="PANTHER" id="PTHR42879:SF6">
    <property type="entry name" value="NADPH-DEPENDENT REDUCTASE BACG"/>
    <property type="match status" value="1"/>
</dbReference>
<dbReference type="SUPFAM" id="SSF51735">
    <property type="entry name" value="NAD(P)-binding Rossmann-fold domains"/>
    <property type="match status" value="1"/>
</dbReference>
<dbReference type="InterPro" id="IPR002347">
    <property type="entry name" value="SDR_fam"/>
</dbReference>
<protein>
    <submittedName>
        <fullName evidence="2">SDR family oxidoreductase</fullName>
    </submittedName>
</protein>
<dbReference type="InterPro" id="IPR036291">
    <property type="entry name" value="NAD(P)-bd_dom_sf"/>
</dbReference>
<evidence type="ECO:0000313" key="3">
    <source>
        <dbReference type="Proteomes" id="UP000295096"/>
    </source>
</evidence>
<dbReference type="PANTHER" id="PTHR42879">
    <property type="entry name" value="3-OXOACYL-(ACYL-CARRIER-PROTEIN) REDUCTASE"/>
    <property type="match status" value="1"/>
</dbReference>
<dbReference type="OrthoDB" id="9793325at2"/>
<dbReference type="Proteomes" id="UP000295096">
    <property type="component" value="Unassembled WGS sequence"/>
</dbReference>
<comment type="similarity">
    <text evidence="1">Belongs to the short-chain dehydrogenases/reductases (SDR) family.</text>
</comment>
<dbReference type="EMBL" id="SMSJ01000035">
    <property type="protein sequence ID" value="TDH60596.1"/>
    <property type="molecule type" value="Genomic_DNA"/>
</dbReference>
<dbReference type="PRINTS" id="PR00080">
    <property type="entry name" value="SDRFAMILY"/>
</dbReference>
<proteinExistence type="inferred from homology"/>
<dbReference type="Pfam" id="PF13561">
    <property type="entry name" value="adh_short_C2"/>
    <property type="match status" value="1"/>
</dbReference>
<name>A0A4R5QCJ7_9PROT</name>
<gene>
    <name evidence="2" type="ORF">E2C06_21390</name>
</gene>
<keyword evidence="3" id="KW-1185">Reference proteome</keyword>
<dbReference type="Gene3D" id="3.40.50.720">
    <property type="entry name" value="NAD(P)-binding Rossmann-like Domain"/>
    <property type="match status" value="1"/>
</dbReference>
<sequence length="259" mass="26815">MDLGIKGRHAIVCAASKGLGRACAAALAREGVSLTIAARTAADTEAAAEEIRQTHGVVVTAVAADVTTPAGRAAILAAAPQADILVNNAGGPPRGDFRSFTAEQWMAAVNDNMVAAIEMIRGVIDGMIERRFGRIVNITSSTVKGPVADLSLSTAARSGLTGYVGGVARQVARHNVTMNNLLPGPFETDRFRGGVTSRAKAAGIGFAEQLERQRATMPAGRFGDPSEFGDACAYLCSRQAGFITGQNLLLDGGQFPGVF</sequence>
<dbReference type="FunFam" id="3.40.50.720:FF:000642">
    <property type="entry name" value="Short-chain dehydrogenase/reductase SDR"/>
    <property type="match status" value="1"/>
</dbReference>
<organism evidence="2 3">
    <name type="scientific">Dankookia rubra</name>
    <dbReference type="NCBI Taxonomy" id="1442381"/>
    <lineage>
        <taxon>Bacteria</taxon>
        <taxon>Pseudomonadati</taxon>
        <taxon>Pseudomonadota</taxon>
        <taxon>Alphaproteobacteria</taxon>
        <taxon>Acetobacterales</taxon>
        <taxon>Roseomonadaceae</taxon>
        <taxon>Dankookia</taxon>
    </lineage>
</organism>
<evidence type="ECO:0000313" key="2">
    <source>
        <dbReference type="EMBL" id="TDH60596.1"/>
    </source>
</evidence>
<comment type="caution">
    <text evidence="2">The sequence shown here is derived from an EMBL/GenBank/DDBJ whole genome shotgun (WGS) entry which is preliminary data.</text>
</comment>
<dbReference type="InterPro" id="IPR050259">
    <property type="entry name" value="SDR"/>
</dbReference>
<accession>A0A4R5QCJ7</accession>
<dbReference type="AlphaFoldDB" id="A0A4R5QCJ7"/>
<evidence type="ECO:0000256" key="1">
    <source>
        <dbReference type="ARBA" id="ARBA00006484"/>
    </source>
</evidence>
<dbReference type="RefSeq" id="WP_133290646.1">
    <property type="nucleotide sequence ID" value="NZ_SMSJ01000035.1"/>
</dbReference>